<feature type="transmembrane region" description="Helical" evidence="1">
    <location>
        <begin position="123"/>
        <end position="143"/>
    </location>
</feature>
<evidence type="ECO:0000313" key="3">
    <source>
        <dbReference type="Proteomes" id="UP000518752"/>
    </source>
</evidence>
<evidence type="ECO:0000313" key="2">
    <source>
        <dbReference type="EMBL" id="KAF5391769.1"/>
    </source>
</evidence>
<dbReference type="Proteomes" id="UP000518752">
    <property type="component" value="Unassembled WGS sequence"/>
</dbReference>
<keyword evidence="1" id="KW-0812">Transmembrane</keyword>
<keyword evidence="1" id="KW-1133">Transmembrane helix</keyword>
<feature type="transmembrane region" description="Helical" evidence="1">
    <location>
        <begin position="220"/>
        <end position="241"/>
    </location>
</feature>
<gene>
    <name evidence="2" type="ORF">D9757_001718</name>
</gene>
<feature type="transmembrane region" description="Helical" evidence="1">
    <location>
        <begin position="274"/>
        <end position="293"/>
    </location>
</feature>
<protein>
    <submittedName>
        <fullName evidence="2">Uncharacterized protein</fullName>
    </submittedName>
</protein>
<sequence length="340" mass="37313">MTFARFSQLSALFIFSSLTALSVNFILGHSNASGFFARLSAQCPSPSLGETTPYRLFYTGIPFIDQSLCGIVAMFHTSFDPEVSQFLAYFLISGAPVIASAYFESYRPNKPFLLAYPVVFVQAMQLLSFGATFSIYWMIYAMSGTAQAAPLGRKTTIIKAHAQAVLFGIFIGMVVLTGCLMVLQDPYITATWQIFPVVVSIATFLHLLARPASRYPESGYPVICGFYIASFIVISSLHFSILTGKPVDELKSMFLPSIQPLPSSASLEKHALNLLQWDAVFGFTSSLLGTLWFSKNAKEISGLVVWNIFGSVLLGPGAVFAATALWRESRLQREESKKSD</sequence>
<dbReference type="EMBL" id="JAACJN010000008">
    <property type="protein sequence ID" value="KAF5391769.1"/>
    <property type="molecule type" value="Genomic_DNA"/>
</dbReference>
<dbReference type="OrthoDB" id="72269at2759"/>
<name>A0A8H5HY76_9AGAR</name>
<feature type="transmembrane region" description="Helical" evidence="1">
    <location>
        <begin position="190"/>
        <end position="208"/>
    </location>
</feature>
<proteinExistence type="predicted"/>
<feature type="transmembrane region" description="Helical" evidence="1">
    <location>
        <begin position="305"/>
        <end position="326"/>
    </location>
</feature>
<feature type="transmembrane region" description="Helical" evidence="1">
    <location>
        <begin position="57"/>
        <end position="79"/>
    </location>
</feature>
<keyword evidence="1" id="KW-0472">Membrane</keyword>
<evidence type="ECO:0000256" key="1">
    <source>
        <dbReference type="SAM" id="Phobius"/>
    </source>
</evidence>
<keyword evidence="3" id="KW-1185">Reference proteome</keyword>
<reference evidence="2 3" key="1">
    <citation type="journal article" date="2020" name="ISME J.">
        <title>Uncovering the hidden diversity of litter-decomposition mechanisms in mushroom-forming fungi.</title>
        <authorList>
            <person name="Floudas D."/>
            <person name="Bentzer J."/>
            <person name="Ahren D."/>
            <person name="Johansson T."/>
            <person name="Persson P."/>
            <person name="Tunlid A."/>
        </authorList>
    </citation>
    <scope>NUCLEOTIDE SEQUENCE [LARGE SCALE GENOMIC DNA]</scope>
    <source>
        <strain evidence="2 3">CBS 406.79</strain>
    </source>
</reference>
<dbReference type="AlphaFoldDB" id="A0A8H5HY76"/>
<feature type="transmembrane region" description="Helical" evidence="1">
    <location>
        <begin position="86"/>
        <end position="103"/>
    </location>
</feature>
<organism evidence="2 3">
    <name type="scientific">Collybiopsis confluens</name>
    <dbReference type="NCBI Taxonomy" id="2823264"/>
    <lineage>
        <taxon>Eukaryota</taxon>
        <taxon>Fungi</taxon>
        <taxon>Dikarya</taxon>
        <taxon>Basidiomycota</taxon>
        <taxon>Agaricomycotina</taxon>
        <taxon>Agaricomycetes</taxon>
        <taxon>Agaricomycetidae</taxon>
        <taxon>Agaricales</taxon>
        <taxon>Marasmiineae</taxon>
        <taxon>Omphalotaceae</taxon>
        <taxon>Collybiopsis</taxon>
    </lineage>
</organism>
<comment type="caution">
    <text evidence="2">The sequence shown here is derived from an EMBL/GenBank/DDBJ whole genome shotgun (WGS) entry which is preliminary data.</text>
</comment>
<accession>A0A8H5HY76</accession>
<feature type="transmembrane region" description="Helical" evidence="1">
    <location>
        <begin position="164"/>
        <end position="184"/>
    </location>
</feature>